<accession>A0AAU9E1U2</accession>
<name>A0AAU9E1U2_9FUSO</name>
<organism evidence="1 2">
    <name type="scientific">Haliovirga abyssi</name>
    <dbReference type="NCBI Taxonomy" id="2996794"/>
    <lineage>
        <taxon>Bacteria</taxon>
        <taxon>Fusobacteriati</taxon>
        <taxon>Fusobacteriota</taxon>
        <taxon>Fusobacteriia</taxon>
        <taxon>Fusobacteriales</taxon>
        <taxon>Haliovirgaceae</taxon>
        <taxon>Haliovirga</taxon>
    </lineage>
</organism>
<evidence type="ECO:0000313" key="1">
    <source>
        <dbReference type="EMBL" id="BDU50355.1"/>
    </source>
</evidence>
<proteinExistence type="predicted"/>
<gene>
    <name evidence="1" type="ORF">HLVA_09240</name>
</gene>
<dbReference type="Proteomes" id="UP001321582">
    <property type="component" value="Chromosome"/>
</dbReference>
<dbReference type="KEGG" id="haby:HLVA_09240"/>
<dbReference type="EMBL" id="AP027059">
    <property type="protein sequence ID" value="BDU50355.1"/>
    <property type="molecule type" value="Genomic_DNA"/>
</dbReference>
<reference evidence="1 2" key="1">
    <citation type="submission" date="2022-11" db="EMBL/GenBank/DDBJ databases">
        <title>Haliovirga abyssi gen. nov., sp. nov., a mesophilic fermentative bacterium isolated from the Iheya North hydrothermal field and the proposal of Haliovirgaceae fam. nov.</title>
        <authorList>
            <person name="Miyazaki U."/>
            <person name="Tame A."/>
            <person name="Miyazaki J."/>
            <person name="Takai K."/>
            <person name="Sawayama S."/>
            <person name="Kitajima M."/>
            <person name="Okamoto A."/>
            <person name="Nakagawa S."/>
        </authorList>
    </citation>
    <scope>NUCLEOTIDE SEQUENCE [LARGE SCALE GENOMIC DNA]</scope>
    <source>
        <strain evidence="1 2">IC12</strain>
    </source>
</reference>
<evidence type="ECO:0000313" key="2">
    <source>
        <dbReference type="Proteomes" id="UP001321582"/>
    </source>
</evidence>
<protein>
    <submittedName>
        <fullName evidence="1">Uncharacterized protein</fullName>
    </submittedName>
</protein>
<keyword evidence="2" id="KW-1185">Reference proteome</keyword>
<dbReference type="RefSeq" id="WP_307905287.1">
    <property type="nucleotide sequence ID" value="NZ_AP027059.1"/>
</dbReference>
<dbReference type="AlphaFoldDB" id="A0AAU9E1U2"/>
<sequence length="121" mass="13981">MRNRHRCGMRMSANKYLMMKDYETAYNLYKNMIDENGTVNDYLKYIFILVMLNRSYEAVEIVNKILPSAIKCKGYGLLKELIKDNIDIIRDRGDIIGEKIFKLILGDGKDGSNSFDGKPCI</sequence>